<dbReference type="PROSITE" id="PS50157">
    <property type="entry name" value="ZINC_FINGER_C2H2_2"/>
    <property type="match status" value="3"/>
</dbReference>
<feature type="compositionally biased region" description="Basic residues" evidence="9">
    <location>
        <begin position="137"/>
        <end position="147"/>
    </location>
</feature>
<evidence type="ECO:0000256" key="7">
    <source>
        <dbReference type="ARBA" id="ARBA00023242"/>
    </source>
</evidence>
<dbReference type="PROSITE" id="PS00028">
    <property type="entry name" value="ZINC_FINGER_C2H2_1"/>
    <property type="match status" value="2"/>
</dbReference>
<feature type="compositionally biased region" description="Pro residues" evidence="9">
    <location>
        <begin position="233"/>
        <end position="242"/>
    </location>
</feature>
<feature type="region of interest" description="Disordered" evidence="9">
    <location>
        <begin position="94"/>
        <end position="250"/>
    </location>
</feature>
<sequence>MNFHGGTMTQQCLICAAESLTNYVDLTLVTSQTTQSETPVEDKLRSILTDKWREPDSDMAMVVCVPCFQMVDQFDTLESQLVNLRKELVEKYGGSFGRDKMPPPAKLEKQHRKRRGRPPKSANKSVPKIKIKEPVKPKRKYTKRKKVEKIMEVDSESDADTAWVPDDADNQDGDSSPGPSQHKEVDGDLKKRKASENGMRARKESTKARAQVAALAAAAQSSSDADNAVDNPPDIPMQPPPPPEEEKNNNVYDEESSMLGLNPGEKLRMGAMNETDDGNITYACSYCEEIFVDIGMLKAHVRVRHRPEPLTTLLPVDMGFGNKVNCGMQLSGVTSTTELGKPFVCIFCDGAFKFKSNVLLHYKEKHTPYKPFSCVDCKEAFRRSMELSRHRLGMSKEEEVSPHLCGGRMENHLEKKKSQVYPDLSVIGSPVYCEDDALDRAAAGVGLYWCLDNPQTCRFISQPPVTANKNTGEKNLPVQSGERKAPLIGEVVEKE</sequence>
<keyword evidence="4 8" id="KW-0863">Zinc-finger</keyword>
<name>A0A7R9DD39_TIMPO</name>
<organism evidence="11">
    <name type="scientific">Timema poppense</name>
    <name type="common">Walking stick</name>
    <dbReference type="NCBI Taxonomy" id="170557"/>
    <lineage>
        <taxon>Eukaryota</taxon>
        <taxon>Metazoa</taxon>
        <taxon>Ecdysozoa</taxon>
        <taxon>Arthropoda</taxon>
        <taxon>Hexapoda</taxon>
        <taxon>Insecta</taxon>
        <taxon>Pterygota</taxon>
        <taxon>Neoptera</taxon>
        <taxon>Polyneoptera</taxon>
        <taxon>Phasmatodea</taxon>
        <taxon>Timematodea</taxon>
        <taxon>Timematoidea</taxon>
        <taxon>Timematidae</taxon>
        <taxon>Timema</taxon>
    </lineage>
</organism>
<evidence type="ECO:0000313" key="11">
    <source>
        <dbReference type="EMBL" id="CAD7411353.1"/>
    </source>
</evidence>
<dbReference type="GO" id="GO:0005634">
    <property type="term" value="C:nucleus"/>
    <property type="evidence" value="ECO:0007669"/>
    <property type="project" value="UniProtKB-SubCell"/>
</dbReference>
<dbReference type="PANTHER" id="PTHR16515:SF49">
    <property type="entry name" value="GASTRULA ZINC FINGER PROTEIN XLCGF49.1-LIKE-RELATED"/>
    <property type="match status" value="1"/>
</dbReference>
<dbReference type="SMART" id="SM00355">
    <property type="entry name" value="ZnF_C2H2"/>
    <property type="match status" value="3"/>
</dbReference>
<evidence type="ECO:0000256" key="1">
    <source>
        <dbReference type="ARBA" id="ARBA00004123"/>
    </source>
</evidence>
<feature type="compositionally biased region" description="Low complexity" evidence="9">
    <location>
        <begin position="208"/>
        <end position="232"/>
    </location>
</feature>
<evidence type="ECO:0000256" key="8">
    <source>
        <dbReference type="PROSITE-ProRule" id="PRU00042"/>
    </source>
</evidence>
<gene>
    <name evidence="11" type="ORF">TPSB3V08_LOCUS7837</name>
</gene>
<keyword evidence="6" id="KW-0238">DNA-binding</keyword>
<feature type="domain" description="C2H2-type" evidence="10">
    <location>
        <begin position="343"/>
        <end position="371"/>
    </location>
</feature>
<keyword evidence="7" id="KW-0539">Nucleus</keyword>
<evidence type="ECO:0000259" key="10">
    <source>
        <dbReference type="PROSITE" id="PS50157"/>
    </source>
</evidence>
<feature type="compositionally biased region" description="Basic residues" evidence="9">
    <location>
        <begin position="109"/>
        <end position="118"/>
    </location>
</feature>
<feature type="domain" description="C2H2-type" evidence="10">
    <location>
        <begin position="372"/>
        <end position="399"/>
    </location>
</feature>
<dbReference type="InterPro" id="IPR013087">
    <property type="entry name" value="Znf_C2H2_type"/>
</dbReference>
<proteinExistence type="predicted"/>
<dbReference type="SUPFAM" id="SSF57667">
    <property type="entry name" value="beta-beta-alpha zinc fingers"/>
    <property type="match status" value="1"/>
</dbReference>
<dbReference type="InterPro" id="IPR050331">
    <property type="entry name" value="Zinc_finger"/>
</dbReference>
<keyword evidence="5" id="KW-0862">Zinc</keyword>
<dbReference type="GO" id="GO:0003677">
    <property type="term" value="F:DNA binding"/>
    <property type="evidence" value="ECO:0007669"/>
    <property type="project" value="UniProtKB-KW"/>
</dbReference>
<feature type="domain" description="C2H2-type" evidence="10">
    <location>
        <begin position="282"/>
        <end position="310"/>
    </location>
</feature>
<dbReference type="GO" id="GO:0010468">
    <property type="term" value="P:regulation of gene expression"/>
    <property type="evidence" value="ECO:0007669"/>
    <property type="project" value="TreeGrafter"/>
</dbReference>
<keyword evidence="2" id="KW-0479">Metal-binding</keyword>
<dbReference type="AlphaFoldDB" id="A0A7R9DD39"/>
<comment type="subcellular location">
    <subcellularLocation>
        <location evidence="1">Nucleus</location>
    </subcellularLocation>
</comment>
<dbReference type="Gene3D" id="3.30.160.60">
    <property type="entry name" value="Classic Zinc Finger"/>
    <property type="match status" value="1"/>
</dbReference>
<protein>
    <recommendedName>
        <fullName evidence="10">C2H2-type domain-containing protein</fullName>
    </recommendedName>
</protein>
<accession>A0A7R9DD39</accession>
<dbReference type="EMBL" id="OD005316">
    <property type="protein sequence ID" value="CAD7411353.1"/>
    <property type="molecule type" value="Genomic_DNA"/>
</dbReference>
<dbReference type="GO" id="GO:0008270">
    <property type="term" value="F:zinc ion binding"/>
    <property type="evidence" value="ECO:0007669"/>
    <property type="project" value="UniProtKB-KW"/>
</dbReference>
<evidence type="ECO:0000256" key="2">
    <source>
        <dbReference type="ARBA" id="ARBA00022723"/>
    </source>
</evidence>
<evidence type="ECO:0000256" key="4">
    <source>
        <dbReference type="ARBA" id="ARBA00022771"/>
    </source>
</evidence>
<evidence type="ECO:0000256" key="6">
    <source>
        <dbReference type="ARBA" id="ARBA00023125"/>
    </source>
</evidence>
<evidence type="ECO:0000256" key="5">
    <source>
        <dbReference type="ARBA" id="ARBA00022833"/>
    </source>
</evidence>
<evidence type="ECO:0000256" key="3">
    <source>
        <dbReference type="ARBA" id="ARBA00022737"/>
    </source>
</evidence>
<dbReference type="InterPro" id="IPR036236">
    <property type="entry name" value="Znf_C2H2_sf"/>
</dbReference>
<keyword evidence="3" id="KW-0677">Repeat</keyword>
<reference evidence="11" key="1">
    <citation type="submission" date="2020-11" db="EMBL/GenBank/DDBJ databases">
        <authorList>
            <person name="Tran Van P."/>
        </authorList>
    </citation>
    <scope>NUCLEOTIDE SEQUENCE</scope>
</reference>
<evidence type="ECO:0000256" key="9">
    <source>
        <dbReference type="SAM" id="MobiDB-lite"/>
    </source>
</evidence>
<dbReference type="PANTHER" id="PTHR16515">
    <property type="entry name" value="PR DOMAIN ZINC FINGER PROTEIN"/>
    <property type="match status" value="1"/>
</dbReference>